<evidence type="ECO:0000313" key="2">
    <source>
        <dbReference type="EMBL" id="MCG2588856.1"/>
    </source>
</evidence>
<dbReference type="InterPro" id="IPR029058">
    <property type="entry name" value="AB_hydrolase_fold"/>
</dbReference>
<protein>
    <recommendedName>
        <fullName evidence="4">Alpha/beta hydrolase</fullName>
    </recommendedName>
</protein>
<comment type="caution">
    <text evidence="2">The sequence shown here is derived from an EMBL/GenBank/DDBJ whole genome shotgun (WGS) entry which is preliminary data.</text>
</comment>
<sequence length="315" mass="35808">MRTKYSVLQVSGVLWILLLIGCSTNDSVYSGTVQVSEGKNVIETDKYNWPGINRVWYYRPSTSEDSLRLVMVFHGMGRNGEDYLDSWIPYADENQLLIVAPEFSDEQIIGFVGSLSTGGFEYRYSTGNVVSWFSRDLSEKEWYYTSVEHLFDTFLRSDSQLLKRYVLFGHSAGGQFVHRMAMFTPDARFDLAIAANSGWYTIPDNEQNYPYGISGAPKLQDRISYSLQRPLVVFLGTEDKPDQGGFRTRPEAMKQGESRPQRGKHFFEAAQHYATNRGLTLGWQIKYAEGIGHNYKEMAEAAIPIIHEKGLIPGK</sequence>
<dbReference type="Proteomes" id="UP001165366">
    <property type="component" value="Unassembled WGS sequence"/>
</dbReference>
<dbReference type="PROSITE" id="PS51257">
    <property type="entry name" value="PROKAR_LIPOPROTEIN"/>
    <property type="match status" value="1"/>
</dbReference>
<dbReference type="PANTHER" id="PTHR35560:SF3">
    <property type="entry name" value="PEPTIDASE S9 PROLYL OLIGOPEPTIDASE CATALYTIC DOMAIN-CONTAINING PROTEIN"/>
    <property type="match status" value="1"/>
</dbReference>
<evidence type="ECO:0000256" key="1">
    <source>
        <dbReference type="SAM" id="MobiDB-lite"/>
    </source>
</evidence>
<dbReference type="PANTHER" id="PTHR35560">
    <property type="entry name" value="BLL0132 PROTEIN"/>
    <property type="match status" value="1"/>
</dbReference>
<name>A0ABS9KDE4_9BACT</name>
<dbReference type="SUPFAM" id="SSF53474">
    <property type="entry name" value="alpha/beta-Hydrolases"/>
    <property type="match status" value="1"/>
</dbReference>
<dbReference type="EMBL" id="JAKLWS010000010">
    <property type="protein sequence ID" value="MCG2588856.1"/>
    <property type="molecule type" value="Genomic_DNA"/>
</dbReference>
<dbReference type="RefSeq" id="WP_237853845.1">
    <property type="nucleotide sequence ID" value="NZ_JAKLWS010000010.1"/>
</dbReference>
<reference evidence="2" key="2">
    <citation type="submission" date="2024-05" db="EMBL/GenBank/DDBJ databases">
        <title>Rhodohalobacter halophilus gen. nov., sp. nov., a moderately halophilic member of the family Balneolaceae.</title>
        <authorList>
            <person name="Xia J."/>
        </authorList>
    </citation>
    <scope>NUCLEOTIDE SEQUENCE</scope>
    <source>
        <strain evidence="2">WB101</strain>
    </source>
</reference>
<feature type="region of interest" description="Disordered" evidence="1">
    <location>
        <begin position="240"/>
        <end position="261"/>
    </location>
</feature>
<reference evidence="2" key="1">
    <citation type="submission" date="2022-01" db="EMBL/GenBank/DDBJ databases">
        <authorList>
            <person name="Wang Y."/>
        </authorList>
    </citation>
    <scope>NUCLEOTIDE SEQUENCE</scope>
    <source>
        <strain evidence="2">WB101</strain>
    </source>
</reference>
<evidence type="ECO:0000313" key="3">
    <source>
        <dbReference type="Proteomes" id="UP001165366"/>
    </source>
</evidence>
<feature type="compositionally biased region" description="Basic and acidic residues" evidence="1">
    <location>
        <begin position="240"/>
        <end position="260"/>
    </location>
</feature>
<dbReference type="Gene3D" id="3.40.50.1820">
    <property type="entry name" value="alpha/beta hydrolase"/>
    <property type="match status" value="1"/>
</dbReference>
<keyword evidence="3" id="KW-1185">Reference proteome</keyword>
<evidence type="ECO:0008006" key="4">
    <source>
        <dbReference type="Google" id="ProtNLM"/>
    </source>
</evidence>
<organism evidence="2 3">
    <name type="scientific">Rhodohalobacter sulfatireducens</name>
    <dbReference type="NCBI Taxonomy" id="2911366"/>
    <lineage>
        <taxon>Bacteria</taxon>
        <taxon>Pseudomonadati</taxon>
        <taxon>Balneolota</taxon>
        <taxon>Balneolia</taxon>
        <taxon>Balneolales</taxon>
        <taxon>Balneolaceae</taxon>
        <taxon>Rhodohalobacter</taxon>
    </lineage>
</organism>
<proteinExistence type="predicted"/>
<accession>A0ABS9KDE4</accession>
<gene>
    <name evidence="2" type="ORF">L6773_09780</name>
</gene>